<dbReference type="Proteomes" id="UP001596067">
    <property type="component" value="Unassembled WGS sequence"/>
</dbReference>
<dbReference type="PANTHER" id="PTHR46268">
    <property type="entry name" value="STRESS RESPONSE PROTEIN NHAX"/>
    <property type="match status" value="1"/>
</dbReference>
<proteinExistence type="inferred from homology"/>
<feature type="domain" description="UspA" evidence="3">
    <location>
        <begin position="178"/>
        <end position="316"/>
    </location>
</feature>
<dbReference type="PANTHER" id="PTHR46268:SF6">
    <property type="entry name" value="UNIVERSAL STRESS PROTEIN UP12"/>
    <property type="match status" value="1"/>
</dbReference>
<feature type="compositionally biased region" description="Basic and acidic residues" evidence="2">
    <location>
        <begin position="1"/>
        <end position="18"/>
    </location>
</feature>
<dbReference type="Pfam" id="PF00582">
    <property type="entry name" value="Usp"/>
    <property type="match status" value="2"/>
</dbReference>
<dbReference type="SUPFAM" id="SSF52402">
    <property type="entry name" value="Adenine nucleotide alpha hydrolases-like"/>
    <property type="match status" value="2"/>
</dbReference>
<dbReference type="InterPro" id="IPR006015">
    <property type="entry name" value="Universal_stress_UspA"/>
</dbReference>
<evidence type="ECO:0000256" key="2">
    <source>
        <dbReference type="SAM" id="MobiDB-lite"/>
    </source>
</evidence>
<feature type="domain" description="UspA" evidence="3">
    <location>
        <begin position="35"/>
        <end position="165"/>
    </location>
</feature>
<feature type="region of interest" description="Disordered" evidence="2">
    <location>
        <begin position="1"/>
        <end position="36"/>
    </location>
</feature>
<evidence type="ECO:0000256" key="1">
    <source>
        <dbReference type="ARBA" id="ARBA00008791"/>
    </source>
</evidence>
<organism evidence="4 5">
    <name type="scientific">Kitasatospora aburaviensis</name>
    <dbReference type="NCBI Taxonomy" id="67265"/>
    <lineage>
        <taxon>Bacteria</taxon>
        <taxon>Bacillati</taxon>
        <taxon>Actinomycetota</taxon>
        <taxon>Actinomycetes</taxon>
        <taxon>Kitasatosporales</taxon>
        <taxon>Streptomycetaceae</taxon>
        <taxon>Kitasatospora</taxon>
    </lineage>
</organism>
<name>A0ABW1F7F0_9ACTN</name>
<evidence type="ECO:0000313" key="5">
    <source>
        <dbReference type="Proteomes" id="UP001596067"/>
    </source>
</evidence>
<accession>A0ABW1F7F0</accession>
<dbReference type="Gene3D" id="3.40.50.620">
    <property type="entry name" value="HUPs"/>
    <property type="match status" value="2"/>
</dbReference>
<comment type="caution">
    <text evidence="4">The sequence shown here is derived from an EMBL/GenBank/DDBJ whole genome shotgun (WGS) entry which is preliminary data.</text>
</comment>
<keyword evidence="5" id="KW-1185">Reference proteome</keyword>
<sequence>MADDATRRLDAARTRSATDTRLPSTAHEPENTVNRPIVVGFDGSPESLAATDWAALEASRRRLPLELLQAWPWPKTDVLGTADAITWSRHRLGAKEATLHAELAGLEVTSAHVPHDPAEALEAAGRGATMLVLGSRGLSTLQGFLVGSVSQEVLGRATCPVVLVRVREDGPEADAQTQDVLIGLDVRQPADDVLAFAFEAAALRSARLRAVHAWAPPVGSEYMAFAAIGGAEKELSAAASTQLADTLTPWRTRYPQVDARSDLVRGNAADVVVDASATAGLVVLGRRSRRLPLGPHLGPVVHAAIHHVRCPVVIVPHH</sequence>
<dbReference type="InterPro" id="IPR006016">
    <property type="entry name" value="UspA"/>
</dbReference>
<dbReference type="EMBL" id="JBHSOD010000066">
    <property type="protein sequence ID" value="MFC5889857.1"/>
    <property type="molecule type" value="Genomic_DNA"/>
</dbReference>
<evidence type="ECO:0000259" key="3">
    <source>
        <dbReference type="Pfam" id="PF00582"/>
    </source>
</evidence>
<dbReference type="InterPro" id="IPR014729">
    <property type="entry name" value="Rossmann-like_a/b/a_fold"/>
</dbReference>
<reference evidence="5" key="1">
    <citation type="journal article" date="2019" name="Int. J. Syst. Evol. Microbiol.">
        <title>The Global Catalogue of Microorganisms (GCM) 10K type strain sequencing project: providing services to taxonomists for standard genome sequencing and annotation.</title>
        <authorList>
            <consortium name="The Broad Institute Genomics Platform"/>
            <consortium name="The Broad Institute Genome Sequencing Center for Infectious Disease"/>
            <person name="Wu L."/>
            <person name="Ma J."/>
        </authorList>
    </citation>
    <scope>NUCLEOTIDE SEQUENCE [LARGE SCALE GENOMIC DNA]</scope>
    <source>
        <strain evidence="5">CGMCC 4.1469</strain>
    </source>
</reference>
<evidence type="ECO:0000313" key="4">
    <source>
        <dbReference type="EMBL" id="MFC5889857.1"/>
    </source>
</evidence>
<gene>
    <name evidence="4" type="ORF">ACFP0N_33330</name>
</gene>
<protein>
    <submittedName>
        <fullName evidence="4">Universal stress protein</fullName>
    </submittedName>
</protein>
<comment type="similarity">
    <text evidence="1">Belongs to the universal stress protein A family.</text>
</comment>
<dbReference type="PRINTS" id="PR01438">
    <property type="entry name" value="UNVRSLSTRESS"/>
</dbReference>